<dbReference type="GO" id="GO:0005886">
    <property type="term" value="C:plasma membrane"/>
    <property type="evidence" value="ECO:0007669"/>
    <property type="project" value="UniProtKB-SubCell"/>
</dbReference>
<feature type="transmembrane region" description="Helical" evidence="8">
    <location>
        <begin position="107"/>
        <end position="127"/>
    </location>
</feature>
<dbReference type="GO" id="GO:0008360">
    <property type="term" value="P:regulation of cell shape"/>
    <property type="evidence" value="ECO:0007669"/>
    <property type="project" value="UniProtKB-KW"/>
</dbReference>
<evidence type="ECO:0000256" key="1">
    <source>
        <dbReference type="ARBA" id="ARBA00004651"/>
    </source>
</evidence>
<dbReference type="RefSeq" id="WP_056954643.1">
    <property type="nucleotide sequence ID" value="NZ_AZFK01000038.1"/>
</dbReference>
<feature type="transmembrane region" description="Helical" evidence="8">
    <location>
        <begin position="76"/>
        <end position="95"/>
    </location>
</feature>
<evidence type="ECO:0000256" key="4">
    <source>
        <dbReference type="ARBA" id="ARBA00022692"/>
    </source>
</evidence>
<sequence>MYRLSRLRFIFPIGLLICFFLDGSLSKIFAPLFFADPYSMVSCLTLLWLVLAYFFEGDVAIPLTGFAIVVGAVADVYYAGIWGLFIFLYPLMVWLTRVLAHSFNPSFLTSILIFFIDVAVFEFLNYVAYNLVGVTSMNLVDFVVDVLAPSLALNLVYFVLLYWPISVIYKRALAKQQ</sequence>
<dbReference type="EMBL" id="AZFK01000038">
    <property type="protein sequence ID" value="KRL90004.1"/>
    <property type="molecule type" value="Genomic_DNA"/>
</dbReference>
<evidence type="ECO:0000256" key="5">
    <source>
        <dbReference type="ARBA" id="ARBA00022960"/>
    </source>
</evidence>
<comment type="similarity">
    <text evidence="2">Belongs to the MreD family.</text>
</comment>
<dbReference type="Proteomes" id="UP000050816">
    <property type="component" value="Unassembled WGS sequence"/>
</dbReference>
<keyword evidence="5" id="KW-0133">Cell shape</keyword>
<feature type="transmembrane region" description="Helical" evidence="8">
    <location>
        <begin position="147"/>
        <end position="169"/>
    </location>
</feature>
<organism evidence="9 10">
    <name type="scientific">Limosilactobacillus ingluviei DSM 15946</name>
    <dbReference type="NCBI Taxonomy" id="1423760"/>
    <lineage>
        <taxon>Bacteria</taxon>
        <taxon>Bacillati</taxon>
        <taxon>Bacillota</taxon>
        <taxon>Bacilli</taxon>
        <taxon>Lactobacillales</taxon>
        <taxon>Lactobacillaceae</taxon>
        <taxon>Limosilactobacillus</taxon>
    </lineage>
</organism>
<keyword evidence="7 8" id="KW-0472">Membrane</keyword>
<comment type="subcellular location">
    <subcellularLocation>
        <location evidence="1">Cell membrane</location>
        <topology evidence="1">Multi-pass membrane protein</topology>
    </subcellularLocation>
</comment>
<protein>
    <submittedName>
        <fullName evidence="9">Rod shape-determining protein MreD</fullName>
    </submittedName>
</protein>
<keyword evidence="3" id="KW-1003">Cell membrane</keyword>
<evidence type="ECO:0000256" key="8">
    <source>
        <dbReference type="SAM" id="Phobius"/>
    </source>
</evidence>
<evidence type="ECO:0000256" key="3">
    <source>
        <dbReference type="ARBA" id="ARBA00022475"/>
    </source>
</evidence>
<evidence type="ECO:0000313" key="10">
    <source>
        <dbReference type="Proteomes" id="UP000050816"/>
    </source>
</evidence>
<evidence type="ECO:0000313" key="9">
    <source>
        <dbReference type="EMBL" id="KRL90004.1"/>
    </source>
</evidence>
<evidence type="ECO:0000256" key="2">
    <source>
        <dbReference type="ARBA" id="ARBA00007776"/>
    </source>
</evidence>
<dbReference type="AlphaFoldDB" id="A0A0R1UBB7"/>
<proteinExistence type="inferred from homology"/>
<dbReference type="PATRIC" id="fig|1423760.3.peg.1523"/>
<keyword evidence="4 8" id="KW-0812">Transmembrane</keyword>
<keyword evidence="6 8" id="KW-1133">Transmembrane helix</keyword>
<feature type="transmembrane region" description="Helical" evidence="8">
    <location>
        <begin position="6"/>
        <end position="25"/>
    </location>
</feature>
<dbReference type="Pfam" id="PF04093">
    <property type="entry name" value="MreD"/>
    <property type="match status" value="1"/>
</dbReference>
<dbReference type="InterPro" id="IPR007227">
    <property type="entry name" value="Cell_shape_determining_MreD"/>
</dbReference>
<dbReference type="NCBIfam" id="TIGR03426">
    <property type="entry name" value="shape_MreD"/>
    <property type="match status" value="1"/>
</dbReference>
<comment type="caution">
    <text evidence="9">The sequence shown here is derived from an EMBL/GenBank/DDBJ whole genome shotgun (WGS) entry which is preliminary data.</text>
</comment>
<evidence type="ECO:0000256" key="7">
    <source>
        <dbReference type="ARBA" id="ARBA00023136"/>
    </source>
</evidence>
<evidence type="ECO:0000256" key="6">
    <source>
        <dbReference type="ARBA" id="ARBA00022989"/>
    </source>
</evidence>
<gene>
    <name evidence="9" type="ORF">FC43_GL001452</name>
</gene>
<accession>A0A0R1UBB7</accession>
<reference evidence="9 10" key="1">
    <citation type="journal article" date="2015" name="Genome Announc.">
        <title>Expanding the biotechnology potential of lactobacilli through comparative genomics of 213 strains and associated genera.</title>
        <authorList>
            <person name="Sun Z."/>
            <person name="Harris H.M."/>
            <person name="McCann A."/>
            <person name="Guo C."/>
            <person name="Argimon S."/>
            <person name="Zhang W."/>
            <person name="Yang X."/>
            <person name="Jeffery I.B."/>
            <person name="Cooney J.C."/>
            <person name="Kagawa T.F."/>
            <person name="Liu W."/>
            <person name="Song Y."/>
            <person name="Salvetti E."/>
            <person name="Wrobel A."/>
            <person name="Rasinkangas P."/>
            <person name="Parkhill J."/>
            <person name="Rea M.C."/>
            <person name="O'Sullivan O."/>
            <person name="Ritari J."/>
            <person name="Douillard F.P."/>
            <person name="Paul Ross R."/>
            <person name="Yang R."/>
            <person name="Briner A.E."/>
            <person name="Felis G.E."/>
            <person name="de Vos W.M."/>
            <person name="Barrangou R."/>
            <person name="Klaenhammer T.R."/>
            <person name="Caufield P.W."/>
            <person name="Cui Y."/>
            <person name="Zhang H."/>
            <person name="O'Toole P.W."/>
        </authorList>
    </citation>
    <scope>NUCLEOTIDE SEQUENCE [LARGE SCALE GENOMIC DNA]</scope>
    <source>
        <strain evidence="9 10">DSM 15946</strain>
    </source>
</reference>
<name>A0A0R1UBB7_9LACO</name>